<dbReference type="InterPro" id="IPR033985">
    <property type="entry name" value="SusD-like_N"/>
</dbReference>
<dbReference type="AlphaFoldDB" id="A0A2V3PJ92"/>
<dbReference type="Proteomes" id="UP000247973">
    <property type="component" value="Unassembled WGS sequence"/>
</dbReference>
<keyword evidence="3 6" id="KW-0732">Signal</keyword>
<dbReference type="PROSITE" id="PS51257">
    <property type="entry name" value="PROKAR_LIPOPROTEIN"/>
    <property type="match status" value="1"/>
</dbReference>
<dbReference type="Gene3D" id="1.25.40.390">
    <property type="match status" value="1"/>
</dbReference>
<evidence type="ECO:0000256" key="5">
    <source>
        <dbReference type="ARBA" id="ARBA00023237"/>
    </source>
</evidence>
<proteinExistence type="inferred from homology"/>
<sequence length="477" mass="53253">MKKYLFILSLAGSLLFTSCESFLDEQLEGEYTSENIFNTADEADLVLTSVYNNLSFTTSSNMIWVFGDIASDDAVKGGNPGDQADMTSIDNFEVKSSNGILFTYWKFTYEGISRANNLITGVYGSGIDDATKQQMIAEAKFLRAYYYFNLVNIWGKVPLRLTPTTTSNVNLGLSEVADVYAQIEKDLKEAAAVLPASYDATKAGRVTKGAVFGLLAKAQLYQKKWDESIATIVNNIEPLGYDLEPNYATLFKLGAENSKEVVFAVRHMSNKYPGVGNSLNQWFAPLAENGYYTNAPTASYVASFDETTIDGKTDPRLDISIGRDGHDWVNGEPFDPTWSTTGYLIRKHNQPASEVPWGTKGDGGLSYIYMRYADILLMKAEAYTEKGDISEGVKSLDKVRARAGLDKVKAVSQAQMRSAIYTERRREFGFEFHRFFDLMRWGQEVATAALGPNFKWVSPRYYFPLPQKELDSNHGIK</sequence>
<evidence type="ECO:0000259" key="8">
    <source>
        <dbReference type="Pfam" id="PF14322"/>
    </source>
</evidence>
<reference evidence="9 10" key="1">
    <citation type="submission" date="2018-03" db="EMBL/GenBank/DDBJ databases">
        <title>Genomic Encyclopedia of Archaeal and Bacterial Type Strains, Phase II (KMG-II): from individual species to whole genera.</title>
        <authorList>
            <person name="Goeker M."/>
        </authorList>
    </citation>
    <scope>NUCLEOTIDE SEQUENCE [LARGE SCALE GENOMIC DNA]</scope>
    <source>
        <strain evidence="9 10">DSM 100214</strain>
    </source>
</reference>
<dbReference type="EMBL" id="QICL01000037">
    <property type="protein sequence ID" value="PXV59364.1"/>
    <property type="molecule type" value="Genomic_DNA"/>
</dbReference>
<evidence type="ECO:0000256" key="6">
    <source>
        <dbReference type="SAM" id="SignalP"/>
    </source>
</evidence>
<evidence type="ECO:0000256" key="3">
    <source>
        <dbReference type="ARBA" id="ARBA00022729"/>
    </source>
</evidence>
<organism evidence="9 10">
    <name type="scientific">Dysgonomonas alginatilytica</name>
    <dbReference type="NCBI Taxonomy" id="1605892"/>
    <lineage>
        <taxon>Bacteria</taxon>
        <taxon>Pseudomonadati</taxon>
        <taxon>Bacteroidota</taxon>
        <taxon>Bacteroidia</taxon>
        <taxon>Bacteroidales</taxon>
        <taxon>Dysgonomonadaceae</taxon>
        <taxon>Dysgonomonas</taxon>
    </lineage>
</organism>
<dbReference type="RefSeq" id="WP_110312370.1">
    <property type="nucleotide sequence ID" value="NZ_QICL01000037.1"/>
</dbReference>
<evidence type="ECO:0000256" key="1">
    <source>
        <dbReference type="ARBA" id="ARBA00004442"/>
    </source>
</evidence>
<comment type="similarity">
    <text evidence="2">Belongs to the SusD family.</text>
</comment>
<comment type="subcellular location">
    <subcellularLocation>
        <location evidence="1">Cell outer membrane</location>
    </subcellularLocation>
</comment>
<evidence type="ECO:0000313" key="9">
    <source>
        <dbReference type="EMBL" id="PXV59364.1"/>
    </source>
</evidence>
<dbReference type="Pfam" id="PF14322">
    <property type="entry name" value="SusD-like_3"/>
    <property type="match status" value="1"/>
</dbReference>
<keyword evidence="5" id="KW-0998">Cell outer membrane</keyword>
<dbReference type="InterPro" id="IPR012944">
    <property type="entry name" value="SusD_RagB_dom"/>
</dbReference>
<evidence type="ECO:0000256" key="4">
    <source>
        <dbReference type="ARBA" id="ARBA00023136"/>
    </source>
</evidence>
<accession>A0A2V3PJ92</accession>
<name>A0A2V3PJ92_9BACT</name>
<feature type="domain" description="RagB/SusD" evidence="7">
    <location>
        <begin position="259"/>
        <end position="444"/>
    </location>
</feature>
<comment type="caution">
    <text evidence="9">The sequence shown here is derived from an EMBL/GenBank/DDBJ whole genome shotgun (WGS) entry which is preliminary data.</text>
</comment>
<feature type="domain" description="SusD-like N-terminal" evidence="8">
    <location>
        <begin position="47"/>
        <end position="219"/>
    </location>
</feature>
<evidence type="ECO:0000256" key="2">
    <source>
        <dbReference type="ARBA" id="ARBA00006275"/>
    </source>
</evidence>
<dbReference type="Pfam" id="PF07980">
    <property type="entry name" value="SusD_RagB"/>
    <property type="match status" value="1"/>
</dbReference>
<dbReference type="InterPro" id="IPR011990">
    <property type="entry name" value="TPR-like_helical_dom_sf"/>
</dbReference>
<evidence type="ECO:0000313" key="10">
    <source>
        <dbReference type="Proteomes" id="UP000247973"/>
    </source>
</evidence>
<dbReference type="GO" id="GO:0009279">
    <property type="term" value="C:cell outer membrane"/>
    <property type="evidence" value="ECO:0007669"/>
    <property type="project" value="UniProtKB-SubCell"/>
</dbReference>
<dbReference type="SUPFAM" id="SSF48452">
    <property type="entry name" value="TPR-like"/>
    <property type="match status" value="1"/>
</dbReference>
<protein>
    <submittedName>
        <fullName evidence="9">Putative outer membrane starch-binding protein</fullName>
    </submittedName>
</protein>
<feature type="signal peptide" evidence="6">
    <location>
        <begin position="1"/>
        <end position="23"/>
    </location>
</feature>
<dbReference type="CDD" id="cd08977">
    <property type="entry name" value="SusD"/>
    <property type="match status" value="1"/>
</dbReference>
<gene>
    <name evidence="9" type="ORF">CLV62_13730</name>
</gene>
<dbReference type="OrthoDB" id="618454at2"/>
<evidence type="ECO:0000259" key="7">
    <source>
        <dbReference type="Pfam" id="PF07980"/>
    </source>
</evidence>
<keyword evidence="4" id="KW-0472">Membrane</keyword>
<keyword evidence="10" id="KW-1185">Reference proteome</keyword>
<feature type="chain" id="PRO_5016098180" evidence="6">
    <location>
        <begin position="24"/>
        <end position="477"/>
    </location>
</feature>